<dbReference type="InterPro" id="IPR002110">
    <property type="entry name" value="Ankyrin_rpt"/>
</dbReference>
<organism evidence="5 6">
    <name type="scientific">Symbiodinium microadriaticum</name>
    <name type="common">Dinoflagellate</name>
    <name type="synonym">Zooxanthella microadriatica</name>
    <dbReference type="NCBI Taxonomy" id="2951"/>
    <lineage>
        <taxon>Eukaryota</taxon>
        <taxon>Sar</taxon>
        <taxon>Alveolata</taxon>
        <taxon>Dinophyceae</taxon>
        <taxon>Suessiales</taxon>
        <taxon>Symbiodiniaceae</taxon>
        <taxon>Symbiodinium</taxon>
    </lineage>
</organism>
<comment type="caution">
    <text evidence="5">The sequence shown here is derived from an EMBL/GenBank/DDBJ whole genome shotgun (WGS) entry which is preliminary data.</text>
</comment>
<feature type="repeat" description="ANK" evidence="3">
    <location>
        <begin position="490"/>
        <end position="516"/>
    </location>
</feature>
<feature type="repeat" description="ANK" evidence="3">
    <location>
        <begin position="424"/>
        <end position="456"/>
    </location>
</feature>
<dbReference type="InterPro" id="IPR007473">
    <property type="entry name" value="RlmJ"/>
</dbReference>
<dbReference type="EMBL" id="LSRX01000886">
    <property type="protein sequence ID" value="OLP87026.1"/>
    <property type="molecule type" value="Genomic_DNA"/>
</dbReference>
<dbReference type="AlphaFoldDB" id="A0A1Q9CVT1"/>
<feature type="compositionally biased region" description="Polar residues" evidence="4">
    <location>
        <begin position="147"/>
        <end position="156"/>
    </location>
</feature>
<proteinExistence type="predicted"/>
<dbReference type="SMART" id="SM00248">
    <property type="entry name" value="ANK"/>
    <property type="match status" value="7"/>
</dbReference>
<dbReference type="Proteomes" id="UP000186817">
    <property type="component" value="Unassembled WGS sequence"/>
</dbReference>
<feature type="repeat" description="ANK" evidence="3">
    <location>
        <begin position="457"/>
        <end position="489"/>
    </location>
</feature>
<dbReference type="PROSITE" id="PS50297">
    <property type="entry name" value="ANK_REP_REGION"/>
    <property type="match status" value="3"/>
</dbReference>
<reference evidence="5 6" key="1">
    <citation type="submission" date="2016-02" db="EMBL/GenBank/DDBJ databases">
        <title>Genome analysis of coral dinoflagellate symbionts highlights evolutionary adaptations to a symbiotic lifestyle.</title>
        <authorList>
            <person name="Aranda M."/>
            <person name="Li Y."/>
            <person name="Liew Y.J."/>
            <person name="Baumgarten S."/>
            <person name="Simakov O."/>
            <person name="Wilson M."/>
            <person name="Piel J."/>
            <person name="Ashoor H."/>
            <person name="Bougouffa S."/>
            <person name="Bajic V.B."/>
            <person name="Ryu T."/>
            <person name="Ravasi T."/>
            <person name="Bayer T."/>
            <person name="Micklem G."/>
            <person name="Kim H."/>
            <person name="Bhak J."/>
            <person name="Lajeunesse T.C."/>
            <person name="Voolstra C.R."/>
        </authorList>
    </citation>
    <scope>NUCLEOTIDE SEQUENCE [LARGE SCALE GENOMIC DNA]</scope>
    <source>
        <strain evidence="5 6">CCMP2467</strain>
    </source>
</reference>
<evidence type="ECO:0000256" key="3">
    <source>
        <dbReference type="PROSITE-ProRule" id="PRU00023"/>
    </source>
</evidence>
<gene>
    <name evidence="5" type="primary">mask</name>
    <name evidence="5" type="ORF">AK812_SmicGene31814</name>
</gene>
<dbReference type="InterPro" id="IPR036770">
    <property type="entry name" value="Ankyrin_rpt-contain_sf"/>
</dbReference>
<dbReference type="PANTHER" id="PTHR24180">
    <property type="entry name" value="CYCLIN-DEPENDENT KINASE INHIBITOR 2C-RELATED"/>
    <property type="match status" value="1"/>
</dbReference>
<evidence type="ECO:0000313" key="6">
    <source>
        <dbReference type="Proteomes" id="UP000186817"/>
    </source>
</evidence>
<dbReference type="Pfam" id="PF12796">
    <property type="entry name" value="Ank_2"/>
    <property type="match status" value="3"/>
</dbReference>
<sequence>MTAVGFVVGRWPRTVDAISKKFHGRGLVLIDSPYEPYTEYLTWNLSLLRLIRRSWPSSCVALWYPAFNPEQTTSLYHRARDLQVGNVLVAEMNITLEGSEALASSGVLLVNVPSRIDLELDHSLSELGQSQSDRAQASRTLVKDSPKSSASAQGVLSQSSSPEQASSNATPFLRNRSCRFQLSKSAPPLRTPSPAEAVRAWRTRAASSSMAPKKRPAASTQASITISGGIFLKKHGIQEALQTILSELEDSKPSDPWTSLKAALEEKSSKKAKMDEEVCWTAFPSPGDLVWREAAKARSEVAAKGPGAGAAAIVCNGQDRTFPVDPKDTALVLIDMQTDFLESTGRVGQHYKVLCSILAAGMKILGIRPLHAEPVGCPCFLSLCAMAVDARLSEQLLTASSKGLVGLVPLLLQKGASVNWTRSDGWTPLMSACGGGHLAVAQLLLDAGASVDAAADDGFTALMEACTGGHVDLVALLLEHGASIAHATPSGRTAVIMASLYGHTEVVGQLLSKGADPKPNKFTALHAASGNGQAGVVELLLRGTELLAESEETSEALISACANGHAGVAQLLLEFGVSPCVSASDGTTALMKACMGSHREVAAELILRGANVEEALNSARRRKMPGVTRVLQRAVEEAQEMRGPRPEQRDLEKLVRKIEGPPKALKRSRHLSTGTASTSTAVAEPSATSPELCPTRGHGLLRQPESPFGTLELGETRFSRAFAGDDHCDQAATSCSEREVALEDDVEEEVENFLQLGASGGLSGKEQENRPSDRPFVLPWREVLERTAAKFPERTDSRVASEGQSVRHMLAYCRSAFYTIEVLGEVEPSSPASWASGA</sequence>
<dbReference type="Pfam" id="PF04378">
    <property type="entry name" value="RsmJ"/>
    <property type="match status" value="1"/>
</dbReference>
<protein>
    <submittedName>
        <fullName evidence="5">Ankyrin repeat and KH domain-containing protein mask</fullName>
    </submittedName>
</protein>
<evidence type="ECO:0000313" key="5">
    <source>
        <dbReference type="EMBL" id="OLP87026.1"/>
    </source>
</evidence>
<accession>A0A1Q9CVT1</accession>
<dbReference type="PANTHER" id="PTHR24180:SF45">
    <property type="entry name" value="POLY [ADP-RIBOSE] POLYMERASE TANKYRASE"/>
    <property type="match status" value="1"/>
</dbReference>
<dbReference type="GO" id="GO:0008649">
    <property type="term" value="F:rRNA methyltransferase activity"/>
    <property type="evidence" value="ECO:0007669"/>
    <property type="project" value="InterPro"/>
</dbReference>
<dbReference type="SUPFAM" id="SSF53335">
    <property type="entry name" value="S-adenosyl-L-methionine-dependent methyltransferases"/>
    <property type="match status" value="1"/>
</dbReference>
<feature type="region of interest" description="Disordered" evidence="4">
    <location>
        <begin position="659"/>
        <end position="691"/>
    </location>
</feature>
<evidence type="ECO:0000256" key="2">
    <source>
        <dbReference type="ARBA" id="ARBA00023043"/>
    </source>
</evidence>
<name>A0A1Q9CVT1_SYMMI</name>
<dbReference type="OrthoDB" id="437785at2759"/>
<dbReference type="PROSITE" id="PS50088">
    <property type="entry name" value="ANK_REPEAT"/>
    <property type="match status" value="4"/>
</dbReference>
<keyword evidence="2 3" id="KW-0040">ANK repeat</keyword>
<dbReference type="GO" id="GO:0070475">
    <property type="term" value="P:rRNA base methylation"/>
    <property type="evidence" value="ECO:0007669"/>
    <property type="project" value="InterPro"/>
</dbReference>
<evidence type="ECO:0000256" key="1">
    <source>
        <dbReference type="ARBA" id="ARBA00022737"/>
    </source>
</evidence>
<keyword evidence="1" id="KW-0677">Repeat</keyword>
<dbReference type="InterPro" id="IPR029063">
    <property type="entry name" value="SAM-dependent_MTases_sf"/>
</dbReference>
<feature type="region of interest" description="Disordered" evidence="4">
    <location>
        <begin position="127"/>
        <end position="172"/>
    </location>
</feature>
<evidence type="ECO:0000256" key="4">
    <source>
        <dbReference type="SAM" id="MobiDB-lite"/>
    </source>
</evidence>
<dbReference type="Gene3D" id="1.25.40.20">
    <property type="entry name" value="Ankyrin repeat-containing domain"/>
    <property type="match status" value="2"/>
</dbReference>
<feature type="compositionally biased region" description="Polar residues" evidence="4">
    <location>
        <begin position="127"/>
        <end position="139"/>
    </location>
</feature>
<dbReference type="Gene3D" id="3.40.50.150">
    <property type="entry name" value="Vaccinia Virus protein VP39"/>
    <property type="match status" value="1"/>
</dbReference>
<dbReference type="InterPro" id="IPR051637">
    <property type="entry name" value="Ank_repeat_dom-contain_49"/>
</dbReference>
<feature type="repeat" description="ANK" evidence="3">
    <location>
        <begin position="585"/>
        <end position="617"/>
    </location>
</feature>
<feature type="compositionally biased region" description="Low complexity" evidence="4">
    <location>
        <begin position="157"/>
        <end position="167"/>
    </location>
</feature>
<feature type="compositionally biased region" description="Low complexity" evidence="4">
    <location>
        <begin position="672"/>
        <end position="683"/>
    </location>
</feature>
<keyword evidence="6" id="KW-1185">Reference proteome</keyword>
<dbReference type="SUPFAM" id="SSF48403">
    <property type="entry name" value="Ankyrin repeat"/>
    <property type="match status" value="1"/>
</dbReference>